<dbReference type="PANTHER" id="PTHR30435:SF19">
    <property type="entry name" value="FLAGELLAR BASAL-BODY ROD PROTEIN FLGG"/>
    <property type="match status" value="1"/>
</dbReference>
<dbReference type="EMBL" id="UINC01218183">
    <property type="protein sequence ID" value="SVE45101.1"/>
    <property type="molecule type" value="Genomic_DNA"/>
</dbReference>
<dbReference type="Pfam" id="PF00460">
    <property type="entry name" value="Flg_bb_rod"/>
    <property type="match status" value="1"/>
</dbReference>
<dbReference type="PANTHER" id="PTHR30435">
    <property type="entry name" value="FLAGELLAR PROTEIN"/>
    <property type="match status" value="1"/>
</dbReference>
<accession>A0A383DKW1</accession>
<dbReference type="InterPro" id="IPR019776">
    <property type="entry name" value="Flagellar_basal_body_rod_CS"/>
</dbReference>
<proteinExistence type="predicted"/>
<dbReference type="SUPFAM" id="SSF117143">
    <property type="entry name" value="Flagellar hook protein flgE"/>
    <property type="match status" value="1"/>
</dbReference>
<dbReference type="InterPro" id="IPR020013">
    <property type="entry name" value="Flagellar_FlgE/F/G"/>
</dbReference>
<feature type="domain" description="Flagellar basal body rod protein N-terminal" evidence="1">
    <location>
        <begin position="5"/>
        <end position="35"/>
    </location>
</feature>
<dbReference type="GO" id="GO:0071978">
    <property type="term" value="P:bacterial-type flagellum-dependent swarming motility"/>
    <property type="evidence" value="ECO:0007669"/>
    <property type="project" value="TreeGrafter"/>
</dbReference>
<evidence type="ECO:0000259" key="1">
    <source>
        <dbReference type="Pfam" id="PF00460"/>
    </source>
</evidence>
<evidence type="ECO:0000259" key="2">
    <source>
        <dbReference type="Pfam" id="PF22692"/>
    </source>
</evidence>
<dbReference type="GO" id="GO:0009288">
    <property type="term" value="C:bacterial-type flagellum"/>
    <property type="evidence" value="ECO:0007669"/>
    <property type="project" value="TreeGrafter"/>
</dbReference>
<dbReference type="NCBIfam" id="TIGR03506">
    <property type="entry name" value="FlgEFG_subfam"/>
    <property type="match status" value="1"/>
</dbReference>
<name>A0A383DKW1_9ZZZZ</name>
<evidence type="ECO:0000313" key="3">
    <source>
        <dbReference type="EMBL" id="SVE45101.1"/>
    </source>
</evidence>
<organism evidence="3">
    <name type="scientific">marine metagenome</name>
    <dbReference type="NCBI Taxonomy" id="408172"/>
    <lineage>
        <taxon>unclassified sequences</taxon>
        <taxon>metagenomes</taxon>
        <taxon>ecological metagenomes</taxon>
    </lineage>
</organism>
<gene>
    <name evidence="3" type="ORF">METZ01_LOCUS497955</name>
</gene>
<dbReference type="InterPro" id="IPR001444">
    <property type="entry name" value="Flag_bb_rod_N"/>
</dbReference>
<feature type="non-terminal residue" evidence="3">
    <location>
        <position position="159"/>
    </location>
</feature>
<dbReference type="InterPro" id="IPR053967">
    <property type="entry name" value="LlgE_F_G-like_D1"/>
</dbReference>
<feature type="domain" description="Flagellar hook protein FlgE/F/G-like D1" evidence="2">
    <location>
        <begin position="96"/>
        <end position="159"/>
    </location>
</feature>
<sequence length="159" mass="16651">MIRSLYTAATGMQAQDLNVAVIANNLANVNTTGFKRSRSEFQDLLYQNLRLVGTLSEAGNQVPTGIQLGLGVKPSAVKKVFLQGDFAQTESSLDVAIQGKGFFQVTQADGTVAYTRAGSFQLDNSGQIVTSDGLPLEPALTVPPDALTISIDSGGSVSV</sequence>
<dbReference type="Pfam" id="PF22692">
    <property type="entry name" value="LlgE_F_G_D1"/>
    <property type="match status" value="1"/>
</dbReference>
<reference evidence="3" key="1">
    <citation type="submission" date="2018-05" db="EMBL/GenBank/DDBJ databases">
        <authorList>
            <person name="Lanie J.A."/>
            <person name="Ng W.-L."/>
            <person name="Kazmierczak K.M."/>
            <person name="Andrzejewski T.M."/>
            <person name="Davidsen T.M."/>
            <person name="Wayne K.J."/>
            <person name="Tettelin H."/>
            <person name="Glass J.I."/>
            <person name="Rusch D."/>
            <person name="Podicherti R."/>
            <person name="Tsui H.-C.T."/>
            <person name="Winkler M.E."/>
        </authorList>
    </citation>
    <scope>NUCLEOTIDE SEQUENCE</scope>
</reference>
<dbReference type="PROSITE" id="PS00588">
    <property type="entry name" value="FLAGELLA_BB_ROD"/>
    <property type="match status" value="1"/>
</dbReference>
<protein>
    <submittedName>
        <fullName evidence="3">Uncharacterized protein</fullName>
    </submittedName>
</protein>
<dbReference type="InterPro" id="IPR037925">
    <property type="entry name" value="FlgE/F/G-like"/>
</dbReference>
<dbReference type="AlphaFoldDB" id="A0A383DKW1"/>